<feature type="domain" description="RNA-binding S4" evidence="9">
    <location>
        <begin position="95"/>
        <end position="159"/>
    </location>
</feature>
<feature type="region of interest" description="Disordered" evidence="8">
    <location>
        <begin position="20"/>
        <end position="48"/>
    </location>
</feature>
<dbReference type="InterPro" id="IPR002942">
    <property type="entry name" value="S4_RNA-bd"/>
</dbReference>
<sequence>MAHYRGPRLRIIRQFGRLPGLSRKKPKNFKTPGEHGKKQQKGRKKNESTYKVRLFEKQRLRYNYCITEKQLLRYVKEARRKKGLTGFLLMQLLEMRLDNIVFRLGLAPTIPSARQLVSHNHFLVNNKTVNIASFQCQPGDTITIKTKNKLRELIKTNLKYKNNLIRPKHLEFDKKQLIAKVNNLVERKDLSFKVNDLLIVEYYSRVA</sequence>
<dbReference type="HAMAP" id="MF_01306_B">
    <property type="entry name" value="Ribosomal_uS4_B"/>
    <property type="match status" value="1"/>
</dbReference>
<dbReference type="Gene3D" id="3.10.290.10">
    <property type="entry name" value="RNA-binding S4 domain"/>
    <property type="match status" value="1"/>
</dbReference>
<feature type="domain" description="Small ribosomal subunit protein uS4 N-terminal" evidence="10">
    <location>
        <begin position="3"/>
        <end position="94"/>
    </location>
</feature>
<dbReference type="GO" id="GO:0006412">
    <property type="term" value="P:translation"/>
    <property type="evidence" value="ECO:0007669"/>
    <property type="project" value="UniProtKB-UniRule"/>
</dbReference>
<dbReference type="SMART" id="SM00363">
    <property type="entry name" value="S4"/>
    <property type="match status" value="1"/>
</dbReference>
<evidence type="ECO:0000259" key="9">
    <source>
        <dbReference type="SMART" id="SM00363"/>
    </source>
</evidence>
<reference evidence="11" key="1">
    <citation type="submission" date="2020-03" db="EMBL/GenBank/DDBJ databases">
        <title>Schizocladia ischiensis organellar genomes: estimating the origin of multicellularity in heterokonts and the emergence of shallow ocean ecosystems.</title>
        <authorList>
            <person name="Phillips N.E."/>
            <person name="Braun E.L."/>
            <person name="Boore J."/>
            <person name="Cheda B."/>
            <person name="Salomon M.P."/>
        </authorList>
    </citation>
    <scope>NUCLEOTIDE SEQUENCE</scope>
</reference>
<dbReference type="FunFam" id="1.10.1050.10:FF:000002">
    <property type="entry name" value="30S ribosomal protein S4, chloroplastic"/>
    <property type="match status" value="1"/>
</dbReference>
<proteinExistence type="inferred from homology"/>
<comment type="function">
    <text evidence="6">One of the primary rRNA binding proteins, it binds directly to 16S rRNA where it nucleates assembly of the body of the 30S subunit.</text>
</comment>
<dbReference type="PANTHER" id="PTHR11831">
    <property type="entry name" value="30S 40S RIBOSOMAL PROTEIN"/>
    <property type="match status" value="1"/>
</dbReference>
<dbReference type="CDD" id="cd00165">
    <property type="entry name" value="S4"/>
    <property type="match status" value="1"/>
</dbReference>
<dbReference type="PROSITE" id="PS00632">
    <property type="entry name" value="RIBOSOMAL_S4"/>
    <property type="match status" value="1"/>
</dbReference>
<dbReference type="GO" id="GO:0003735">
    <property type="term" value="F:structural constituent of ribosome"/>
    <property type="evidence" value="ECO:0007669"/>
    <property type="project" value="InterPro"/>
</dbReference>
<comment type="subcellular location">
    <subcellularLocation>
        <location evidence="6">Plastid</location>
        <location evidence="6">Chloroplast</location>
    </subcellularLocation>
</comment>
<evidence type="ECO:0000256" key="6">
    <source>
        <dbReference type="HAMAP-Rule" id="MF_01306"/>
    </source>
</evidence>
<dbReference type="SUPFAM" id="SSF55174">
    <property type="entry name" value="Alpha-L RNA-binding motif"/>
    <property type="match status" value="1"/>
</dbReference>
<dbReference type="GO" id="GO:0009507">
    <property type="term" value="C:chloroplast"/>
    <property type="evidence" value="ECO:0007669"/>
    <property type="project" value="UniProtKB-SubCell"/>
</dbReference>
<comment type="similarity">
    <text evidence="1 6 7">Belongs to the universal ribosomal protein uS4 family.</text>
</comment>
<dbReference type="GO" id="GO:0015935">
    <property type="term" value="C:small ribosomal subunit"/>
    <property type="evidence" value="ECO:0007669"/>
    <property type="project" value="InterPro"/>
</dbReference>
<dbReference type="Gene3D" id="1.10.1050.10">
    <property type="entry name" value="Ribosomal Protein S4 Delta 41, Chain A, domain 1"/>
    <property type="match status" value="1"/>
</dbReference>
<evidence type="ECO:0000256" key="2">
    <source>
        <dbReference type="ARBA" id="ARBA00022730"/>
    </source>
</evidence>
<dbReference type="Pfam" id="PF01479">
    <property type="entry name" value="S4"/>
    <property type="match status" value="1"/>
</dbReference>
<dbReference type="EMBL" id="MT226925">
    <property type="protein sequence ID" value="QOW07572.1"/>
    <property type="molecule type" value="Genomic_DNA"/>
</dbReference>
<evidence type="ECO:0000256" key="8">
    <source>
        <dbReference type="SAM" id="MobiDB-lite"/>
    </source>
</evidence>
<protein>
    <recommendedName>
        <fullName evidence="6">Small ribosomal subunit protein uS4c</fullName>
    </recommendedName>
</protein>
<evidence type="ECO:0000256" key="1">
    <source>
        <dbReference type="ARBA" id="ARBA00007465"/>
    </source>
</evidence>
<dbReference type="NCBIfam" id="TIGR01017">
    <property type="entry name" value="rpsD_bact"/>
    <property type="match status" value="1"/>
</dbReference>
<dbReference type="InterPro" id="IPR022801">
    <property type="entry name" value="Ribosomal_uS4"/>
</dbReference>
<evidence type="ECO:0000256" key="7">
    <source>
        <dbReference type="RuleBase" id="RU003699"/>
    </source>
</evidence>
<gene>
    <name evidence="6 11" type="primary">rps4</name>
</gene>
<evidence type="ECO:0000256" key="3">
    <source>
        <dbReference type="ARBA" id="ARBA00022884"/>
    </source>
</evidence>
<dbReference type="FunFam" id="3.10.290.10:FF:000001">
    <property type="entry name" value="30S ribosomal protein S4"/>
    <property type="match status" value="1"/>
</dbReference>
<dbReference type="InterPro" id="IPR036986">
    <property type="entry name" value="S4_RNA-bd_sf"/>
</dbReference>
<dbReference type="GO" id="GO:0019843">
    <property type="term" value="F:rRNA binding"/>
    <property type="evidence" value="ECO:0007669"/>
    <property type="project" value="UniProtKB-UniRule"/>
</dbReference>
<evidence type="ECO:0000259" key="10">
    <source>
        <dbReference type="SMART" id="SM01390"/>
    </source>
</evidence>
<comment type="function">
    <text evidence="6">With S5 and S12 plays an important role in translational accuracy.</text>
</comment>
<accession>A0A7S6U9Z5</accession>
<keyword evidence="11" id="KW-0934">Plastid</keyword>
<keyword evidence="3 6" id="KW-0694">RNA-binding</keyword>
<geneLocation type="chloroplast" evidence="11"/>
<dbReference type="NCBIfam" id="NF003717">
    <property type="entry name" value="PRK05327.1"/>
    <property type="match status" value="1"/>
</dbReference>
<keyword evidence="11" id="KW-0150">Chloroplast</keyword>
<evidence type="ECO:0000313" key="11">
    <source>
        <dbReference type="EMBL" id="QOW07572.1"/>
    </source>
</evidence>
<dbReference type="Pfam" id="PF00163">
    <property type="entry name" value="Ribosomal_S4"/>
    <property type="match status" value="1"/>
</dbReference>
<dbReference type="PROSITE" id="PS50889">
    <property type="entry name" value="S4"/>
    <property type="match status" value="1"/>
</dbReference>
<dbReference type="InterPro" id="IPR005709">
    <property type="entry name" value="Ribosomal_uS4_bac-type"/>
</dbReference>
<dbReference type="RefSeq" id="YP_010032365.1">
    <property type="nucleotide sequence ID" value="NC_053868.1"/>
</dbReference>
<dbReference type="InterPro" id="IPR018079">
    <property type="entry name" value="Ribosomal_uS4_CS"/>
</dbReference>
<name>A0A7S6U9Z5_9STRA</name>
<organism evidence="11">
    <name type="scientific">Schizocladia ischiensis</name>
    <dbReference type="NCBI Taxonomy" id="196139"/>
    <lineage>
        <taxon>Eukaryota</taxon>
        <taxon>Sar</taxon>
        <taxon>Stramenopiles</taxon>
        <taxon>Ochrophyta</taxon>
        <taxon>PX clade</taxon>
        <taxon>Schizocladiophyceae</taxon>
        <taxon>Schizocladiales</taxon>
        <taxon>Schizocladiaceae</taxon>
        <taxon>Schizocladia</taxon>
    </lineage>
</organism>
<dbReference type="AlphaFoldDB" id="A0A7S6U9Z5"/>
<keyword evidence="2 6" id="KW-0699">rRNA-binding</keyword>
<dbReference type="InterPro" id="IPR001912">
    <property type="entry name" value="Ribosomal_uS4_N"/>
</dbReference>
<dbReference type="SMART" id="SM01390">
    <property type="entry name" value="Ribosomal_S4"/>
    <property type="match status" value="1"/>
</dbReference>
<keyword evidence="4 6" id="KW-0689">Ribosomal protein</keyword>
<comment type="subunit">
    <text evidence="6">Part of the 30S ribosomal subunit. Contacts protein S5. The interaction surface between S4 and S5 is involved in control of translational fidelity.</text>
</comment>
<dbReference type="PANTHER" id="PTHR11831:SF4">
    <property type="entry name" value="SMALL RIBOSOMAL SUBUNIT PROTEIN US4M"/>
    <property type="match status" value="1"/>
</dbReference>
<dbReference type="GO" id="GO:0042274">
    <property type="term" value="P:ribosomal small subunit biogenesis"/>
    <property type="evidence" value="ECO:0007669"/>
    <property type="project" value="TreeGrafter"/>
</dbReference>
<evidence type="ECO:0000256" key="5">
    <source>
        <dbReference type="ARBA" id="ARBA00023274"/>
    </source>
</evidence>
<keyword evidence="5 6" id="KW-0687">Ribonucleoprotein</keyword>
<dbReference type="GeneID" id="63377862"/>
<evidence type="ECO:0000256" key="4">
    <source>
        <dbReference type="ARBA" id="ARBA00022980"/>
    </source>
</evidence>